<proteinExistence type="predicted"/>
<evidence type="ECO:0000256" key="2">
    <source>
        <dbReference type="SAM" id="Phobius"/>
    </source>
</evidence>
<protein>
    <submittedName>
        <fullName evidence="3">DUF4190 domain-containing protein</fullName>
    </submittedName>
</protein>
<gene>
    <name evidence="3" type="ORF">HF999_02730</name>
</gene>
<comment type="caution">
    <text evidence="3">The sequence shown here is derived from an EMBL/GenBank/DDBJ whole genome shotgun (WGS) entry which is preliminary data.</text>
</comment>
<organism evidence="3 4">
    <name type="scientific">Tsukamurella spumae</name>
    <dbReference type="NCBI Taxonomy" id="44753"/>
    <lineage>
        <taxon>Bacteria</taxon>
        <taxon>Bacillati</taxon>
        <taxon>Actinomycetota</taxon>
        <taxon>Actinomycetes</taxon>
        <taxon>Mycobacteriales</taxon>
        <taxon>Tsukamurellaceae</taxon>
        <taxon>Tsukamurella</taxon>
    </lineage>
</organism>
<keyword evidence="2" id="KW-1133">Transmembrane helix</keyword>
<keyword evidence="4" id="KW-1185">Reference proteome</keyword>
<dbReference type="EMBL" id="JAAXOQ010000002">
    <property type="protein sequence ID" value="NKY17293.1"/>
    <property type="molecule type" value="Genomic_DNA"/>
</dbReference>
<feature type="transmembrane region" description="Helical" evidence="2">
    <location>
        <begin position="107"/>
        <end position="137"/>
    </location>
</feature>
<keyword evidence="2" id="KW-0812">Transmembrane</keyword>
<feature type="transmembrane region" description="Helical" evidence="2">
    <location>
        <begin position="70"/>
        <end position="95"/>
    </location>
</feature>
<dbReference type="Proteomes" id="UP000582646">
    <property type="component" value="Unassembled WGS sequence"/>
</dbReference>
<accession>A0A846WWA8</accession>
<dbReference type="RefSeq" id="WP_168544390.1">
    <property type="nucleotide sequence ID" value="NZ_BAAAKS010000025.1"/>
</dbReference>
<sequence>MGDPENPQDPFNKDPYGANDPNAQYNAGQYDPYGQAPSYPGQGYPTAQPYPGGYPGYPVPNGEMQDPDNAMGIVGLVLNFVCCGPIGLIVSWIALNKSKERGYKNTVALVGAILGGVTSAMLLVVVVIYAIIFIVAISSSSSSYVLSLL</sequence>
<keyword evidence="2" id="KW-0472">Membrane</keyword>
<evidence type="ECO:0000256" key="1">
    <source>
        <dbReference type="SAM" id="MobiDB-lite"/>
    </source>
</evidence>
<feature type="region of interest" description="Disordered" evidence="1">
    <location>
        <begin position="1"/>
        <end position="42"/>
    </location>
</feature>
<reference evidence="3 4" key="1">
    <citation type="submission" date="2020-04" db="EMBL/GenBank/DDBJ databases">
        <title>MicrobeNet Type strains.</title>
        <authorList>
            <person name="Nicholson A.C."/>
        </authorList>
    </citation>
    <scope>NUCLEOTIDE SEQUENCE [LARGE SCALE GENOMIC DNA]</scope>
    <source>
        <strain evidence="3 4">DSM 44113</strain>
    </source>
</reference>
<name>A0A846WWA8_9ACTN</name>
<evidence type="ECO:0000313" key="4">
    <source>
        <dbReference type="Proteomes" id="UP000582646"/>
    </source>
</evidence>
<dbReference type="AlphaFoldDB" id="A0A846WWA8"/>
<evidence type="ECO:0000313" key="3">
    <source>
        <dbReference type="EMBL" id="NKY17293.1"/>
    </source>
</evidence>